<gene>
    <name evidence="3" type="ORF">K402DRAFT_456945</name>
</gene>
<feature type="compositionally biased region" description="Basic and acidic residues" evidence="1">
    <location>
        <begin position="729"/>
        <end position="748"/>
    </location>
</feature>
<dbReference type="SMART" id="SM00165">
    <property type="entry name" value="UBA"/>
    <property type="match status" value="1"/>
</dbReference>
<dbReference type="GO" id="GO:0003677">
    <property type="term" value="F:DNA binding"/>
    <property type="evidence" value="ECO:0007669"/>
    <property type="project" value="InterPro"/>
</dbReference>
<dbReference type="CDD" id="cd14270">
    <property type="entry name" value="UBA"/>
    <property type="match status" value="1"/>
</dbReference>
<name>A0A6G1GQ32_9PEZI</name>
<organism evidence="3 4">
    <name type="scientific">Aulographum hederae CBS 113979</name>
    <dbReference type="NCBI Taxonomy" id="1176131"/>
    <lineage>
        <taxon>Eukaryota</taxon>
        <taxon>Fungi</taxon>
        <taxon>Dikarya</taxon>
        <taxon>Ascomycota</taxon>
        <taxon>Pezizomycotina</taxon>
        <taxon>Dothideomycetes</taxon>
        <taxon>Pleosporomycetidae</taxon>
        <taxon>Aulographales</taxon>
        <taxon>Aulographaceae</taxon>
    </lineage>
</organism>
<dbReference type="SUPFAM" id="SSF46934">
    <property type="entry name" value="UBA-like"/>
    <property type="match status" value="1"/>
</dbReference>
<feature type="compositionally biased region" description="Low complexity" evidence="1">
    <location>
        <begin position="617"/>
        <end position="626"/>
    </location>
</feature>
<feature type="compositionally biased region" description="Basic and acidic residues" evidence="1">
    <location>
        <begin position="369"/>
        <end position="378"/>
    </location>
</feature>
<feature type="compositionally biased region" description="Polar residues" evidence="1">
    <location>
        <begin position="907"/>
        <end position="917"/>
    </location>
</feature>
<evidence type="ECO:0000313" key="4">
    <source>
        <dbReference type="Proteomes" id="UP000800041"/>
    </source>
</evidence>
<keyword evidence="4" id="KW-1185">Reference proteome</keyword>
<feature type="region of interest" description="Disordered" evidence="1">
    <location>
        <begin position="1"/>
        <end position="428"/>
    </location>
</feature>
<feature type="compositionally biased region" description="Polar residues" evidence="1">
    <location>
        <begin position="87"/>
        <end position="99"/>
    </location>
</feature>
<feature type="compositionally biased region" description="Polar residues" evidence="1">
    <location>
        <begin position="549"/>
        <end position="567"/>
    </location>
</feature>
<sequence length="950" mass="101886">MPRVILDSDDEGDSLSITSEPAPDESKAPLPASKNDESSAEILRREAEMAQASLFNAGRKRASSISADASTTPKPSMQPPAKRQKTANKSSTAASPRTQSARKKSVKAYGQSATRSAGISSSDSSFEAMKDEEPPRKRGLLGDAVDEGLPTGLQDDEAPKSWHLPASLQNDFARHDPVSMFPDASSTNPDNTLTQQRMIQEALAENAANRQMKDGDAKGSNSSVPWSAYMALPSDHNQSDAEGNLLPLNAQSQASLGDALEPKKASEFSPIRSSDASSSVAAVIAASTASSRNKSGQMDGAVLSSLRKATEPAKSTPVPSKQSAKTSDYDRASAVADDVDELGGDQKQSEEPRNHGSSRSRSHRSKTPSLEKDNREKTSSTSTRKRQADGNCPDSDELAIGLPKEQYKPRPSRSRSAQVSNEPIDYSIAPEKAVRSKIKRAKTTNSSIPSVQSPPAVELDLMKDMGFSPGTSRKALAASNGDVAAAVNGLLQQTVSKNSRAKETAVEEKSFSKLNQSAASSEKPHSESKVVVEIPYMKTDPLEYERISQDFNSTLESQPKSPSQHAQENAVDEHHVSADISKSEVQESDVDDSGMNPPKMAILGAGPAKKRGRGRPGKAAPKPSAIEDSEAEDDDELYGELNESISHKNAATEKRSRRRSSRSTQKPIIETSIQYSKEGEKEEHEEEDHAIESSPAEHQVPLLPRRGRGRPAKPTQKIKLHEPIPVSELDEKILTEEDELHLLAHSDEPDPDPELEPASEPHHEPEFEVELEAELEAEAEPEPEVAPAPAPAPTPKKKQPPKKRGRGRPAKSVATIAVHEDEEQVDPSHHEELTAKSLVGDEANILQTGSKENQPAPPSTQTPPPSPHTAAAAAKDVSDPPHDSTADASMHVETPVSTDAERGRGSMTPTPGPTASSGVAKGSFAKGKVPYRVGLSRTSRIPSLLRVVKK</sequence>
<feature type="compositionally biased region" description="Pro residues" evidence="1">
    <location>
        <begin position="855"/>
        <end position="867"/>
    </location>
</feature>
<feature type="compositionally biased region" description="Basic and acidic residues" evidence="1">
    <location>
        <begin position="571"/>
        <end position="585"/>
    </location>
</feature>
<feature type="compositionally biased region" description="Basic residues" evidence="1">
    <location>
        <begin position="356"/>
        <end position="366"/>
    </location>
</feature>
<feature type="compositionally biased region" description="Pro residues" evidence="1">
    <location>
        <begin position="784"/>
        <end position="794"/>
    </location>
</feature>
<feature type="region of interest" description="Disordered" evidence="1">
    <location>
        <begin position="495"/>
        <end position="926"/>
    </location>
</feature>
<dbReference type="InterPro" id="IPR009060">
    <property type="entry name" value="UBA-like_sf"/>
</dbReference>
<feature type="compositionally biased region" description="Polar residues" evidence="1">
    <location>
        <begin position="111"/>
        <end position="125"/>
    </location>
</feature>
<evidence type="ECO:0000313" key="3">
    <source>
        <dbReference type="EMBL" id="KAF1982910.1"/>
    </source>
</evidence>
<dbReference type="PRINTS" id="PR00929">
    <property type="entry name" value="ATHOOK"/>
</dbReference>
<evidence type="ECO:0000256" key="1">
    <source>
        <dbReference type="SAM" id="MobiDB-lite"/>
    </source>
</evidence>
<feature type="compositionally biased region" description="Low complexity" evidence="1">
    <location>
        <begin position="273"/>
        <end position="291"/>
    </location>
</feature>
<dbReference type="Gene3D" id="1.10.8.10">
    <property type="entry name" value="DNA helicase RuvA subunit, C-terminal domain"/>
    <property type="match status" value="1"/>
</dbReference>
<feature type="compositionally biased region" description="Acidic residues" evidence="1">
    <location>
        <begin position="627"/>
        <end position="638"/>
    </location>
</feature>
<dbReference type="OrthoDB" id="5404794at2759"/>
<feature type="compositionally biased region" description="Basic residues" evidence="1">
    <location>
        <begin position="795"/>
        <end position="809"/>
    </location>
</feature>
<feature type="domain" description="UBA" evidence="2">
    <location>
        <begin position="450"/>
        <end position="493"/>
    </location>
</feature>
<accession>A0A6G1GQ32</accession>
<dbReference type="AlphaFoldDB" id="A0A6G1GQ32"/>
<feature type="compositionally biased region" description="Polar residues" evidence="1">
    <location>
        <begin position="184"/>
        <end position="198"/>
    </location>
</feature>
<protein>
    <recommendedName>
        <fullName evidence="2">UBA domain-containing protein</fullName>
    </recommendedName>
</protein>
<reference evidence="3" key="1">
    <citation type="journal article" date="2020" name="Stud. Mycol.">
        <title>101 Dothideomycetes genomes: a test case for predicting lifestyles and emergence of pathogens.</title>
        <authorList>
            <person name="Haridas S."/>
            <person name="Albert R."/>
            <person name="Binder M."/>
            <person name="Bloem J."/>
            <person name="Labutti K."/>
            <person name="Salamov A."/>
            <person name="Andreopoulos B."/>
            <person name="Baker S."/>
            <person name="Barry K."/>
            <person name="Bills G."/>
            <person name="Bluhm B."/>
            <person name="Cannon C."/>
            <person name="Castanera R."/>
            <person name="Culley D."/>
            <person name="Daum C."/>
            <person name="Ezra D."/>
            <person name="Gonzalez J."/>
            <person name="Henrissat B."/>
            <person name="Kuo A."/>
            <person name="Liang C."/>
            <person name="Lipzen A."/>
            <person name="Lutzoni F."/>
            <person name="Magnuson J."/>
            <person name="Mondo S."/>
            <person name="Nolan M."/>
            <person name="Ohm R."/>
            <person name="Pangilinan J."/>
            <person name="Park H.-J."/>
            <person name="Ramirez L."/>
            <person name="Alfaro M."/>
            <person name="Sun H."/>
            <person name="Tritt A."/>
            <person name="Yoshinaga Y."/>
            <person name="Zwiers L.-H."/>
            <person name="Turgeon B."/>
            <person name="Goodwin S."/>
            <person name="Spatafora J."/>
            <person name="Crous P."/>
            <person name="Grigoriev I."/>
        </authorList>
    </citation>
    <scope>NUCLEOTIDE SEQUENCE</scope>
    <source>
        <strain evidence="3">CBS 113979</strain>
    </source>
</reference>
<dbReference type="Proteomes" id="UP000800041">
    <property type="component" value="Unassembled WGS sequence"/>
</dbReference>
<dbReference type="PROSITE" id="PS50030">
    <property type="entry name" value="UBA"/>
    <property type="match status" value="1"/>
</dbReference>
<dbReference type="SMART" id="SM00384">
    <property type="entry name" value="AT_hook"/>
    <property type="match status" value="3"/>
</dbReference>
<feature type="compositionally biased region" description="Basic and acidic residues" evidence="1">
    <location>
        <begin position="876"/>
        <end position="885"/>
    </location>
</feature>
<feature type="compositionally biased region" description="Polar residues" evidence="1">
    <location>
        <begin position="63"/>
        <end position="75"/>
    </location>
</feature>
<proteinExistence type="predicted"/>
<feature type="compositionally biased region" description="Basic and acidic residues" evidence="1">
    <location>
        <begin position="34"/>
        <end position="48"/>
    </location>
</feature>
<evidence type="ECO:0000259" key="2">
    <source>
        <dbReference type="PROSITE" id="PS50030"/>
    </source>
</evidence>
<feature type="compositionally biased region" description="Acidic residues" evidence="1">
    <location>
        <begin position="767"/>
        <end position="783"/>
    </location>
</feature>
<dbReference type="InterPro" id="IPR017956">
    <property type="entry name" value="AT_hook_DNA-bd_motif"/>
</dbReference>
<feature type="compositionally biased region" description="Polar residues" evidence="1">
    <location>
        <begin position="317"/>
        <end position="326"/>
    </location>
</feature>
<feature type="compositionally biased region" description="Basic and acidic residues" evidence="1">
    <location>
        <begin position="500"/>
        <end position="511"/>
    </location>
</feature>
<dbReference type="EMBL" id="ML977179">
    <property type="protein sequence ID" value="KAF1982910.1"/>
    <property type="molecule type" value="Genomic_DNA"/>
</dbReference>
<dbReference type="InterPro" id="IPR015940">
    <property type="entry name" value="UBA"/>
</dbReference>